<dbReference type="EMBL" id="JACDTZ010000001">
    <property type="protein sequence ID" value="MBA5244200.1"/>
    <property type="molecule type" value="Genomic_DNA"/>
</dbReference>
<evidence type="ECO:0000313" key="2">
    <source>
        <dbReference type="EMBL" id="MBA5244200.1"/>
    </source>
</evidence>
<protein>
    <submittedName>
        <fullName evidence="2">Type IV toxin-antitoxin system AbiEi family antitoxin domain-containing protein</fullName>
    </submittedName>
</protein>
<keyword evidence="3" id="KW-1185">Reference proteome</keyword>
<reference evidence="2 3" key="1">
    <citation type="submission" date="2020-07" db="EMBL/GenBank/DDBJ databases">
        <title>Draft genome and description of Corynebacterium haemomassiliense strain Marseile-Q3615 sp. nov.</title>
        <authorList>
            <person name="Boxberger M."/>
            <person name="La Scola B."/>
        </authorList>
    </citation>
    <scope>NUCLEOTIDE SEQUENCE [LARGE SCALE GENOMIC DNA]</scope>
    <source>
        <strain evidence="2 3">Marseille-Q3615</strain>
    </source>
</reference>
<evidence type="ECO:0000259" key="1">
    <source>
        <dbReference type="Pfam" id="PF13338"/>
    </source>
</evidence>
<feature type="domain" description="AbiEi antitoxin N-terminal" evidence="1">
    <location>
        <begin position="10"/>
        <end position="56"/>
    </location>
</feature>
<proteinExistence type="predicted"/>
<dbReference type="RefSeq" id="WP_181888853.1">
    <property type="nucleotide sequence ID" value="NZ_JACDTZ010000001.1"/>
</dbReference>
<comment type="caution">
    <text evidence="2">The sequence shown here is derived from an EMBL/GenBank/DDBJ whole genome shotgun (WGS) entry which is preliminary data.</text>
</comment>
<dbReference type="InterPro" id="IPR025159">
    <property type="entry name" value="AbiEi_N"/>
</dbReference>
<gene>
    <name evidence="2" type="ORF">H0193_05115</name>
</gene>
<accession>A0A7W2EAM7</accession>
<evidence type="ECO:0000313" key="3">
    <source>
        <dbReference type="Proteomes" id="UP000523682"/>
    </source>
</evidence>
<dbReference type="Proteomes" id="UP000523682">
    <property type="component" value="Unassembled WGS sequence"/>
</dbReference>
<name>A0A7W2EAM7_9CORY</name>
<sequence length="278" mass="31075">MEQADVLATLEMVASDQWGIVTTAQAGREGVERLQLSRLAEKGDLERARHGVYLLPSHQAGPEDEIRAAWLSLEPKKFIDERWEDEWPVVVTHESAARIHGIGRLIPPKLTFSTGSTKQTRQQGIRIYTRREFAEADIVSVNGLPVTSVTRTVGDLAEQKIERGYLADLVADALRKENVRIDDLAEKLTPAARSYGAKTGMQLVSELSAEASSVEDIVERRNRFVHGTGLTVDELYDAGTLKAFQENIVAIATYLERMSDPLEKRLKEIVEWRPNGDK</sequence>
<organism evidence="2 3">
    <name type="scientific">Corynebacterium haemomassiliense</name>
    <dbReference type="NCBI Taxonomy" id="2754726"/>
    <lineage>
        <taxon>Bacteria</taxon>
        <taxon>Bacillati</taxon>
        <taxon>Actinomycetota</taxon>
        <taxon>Actinomycetes</taxon>
        <taxon>Mycobacteriales</taxon>
        <taxon>Corynebacteriaceae</taxon>
        <taxon>Corynebacterium</taxon>
    </lineage>
</organism>
<dbReference type="Pfam" id="PF13338">
    <property type="entry name" value="AbiEi_4"/>
    <property type="match status" value="1"/>
</dbReference>
<dbReference type="AlphaFoldDB" id="A0A7W2EAM7"/>